<name>A0ABN7AJF6_9HEMI</name>
<proteinExistence type="predicted"/>
<evidence type="ECO:0000313" key="3">
    <source>
        <dbReference type="Proteomes" id="UP001307889"/>
    </source>
</evidence>
<dbReference type="EMBL" id="AP028911">
    <property type="protein sequence ID" value="BES92390.1"/>
    <property type="molecule type" value="Genomic_DNA"/>
</dbReference>
<feature type="region of interest" description="Disordered" evidence="1">
    <location>
        <begin position="55"/>
        <end position="78"/>
    </location>
</feature>
<organism evidence="2 3">
    <name type="scientific">Nesidiocoris tenuis</name>
    <dbReference type="NCBI Taxonomy" id="355587"/>
    <lineage>
        <taxon>Eukaryota</taxon>
        <taxon>Metazoa</taxon>
        <taxon>Ecdysozoa</taxon>
        <taxon>Arthropoda</taxon>
        <taxon>Hexapoda</taxon>
        <taxon>Insecta</taxon>
        <taxon>Pterygota</taxon>
        <taxon>Neoptera</taxon>
        <taxon>Paraneoptera</taxon>
        <taxon>Hemiptera</taxon>
        <taxon>Heteroptera</taxon>
        <taxon>Panheteroptera</taxon>
        <taxon>Cimicomorpha</taxon>
        <taxon>Miridae</taxon>
        <taxon>Dicyphina</taxon>
        <taxon>Nesidiocoris</taxon>
    </lineage>
</organism>
<feature type="region of interest" description="Disordered" evidence="1">
    <location>
        <begin position="90"/>
        <end position="111"/>
    </location>
</feature>
<dbReference type="Proteomes" id="UP001307889">
    <property type="component" value="Chromosome 3"/>
</dbReference>
<feature type="region of interest" description="Disordered" evidence="1">
    <location>
        <begin position="1"/>
        <end position="24"/>
    </location>
</feature>
<sequence length="111" mass="11650">MEFCGDEEARRSVTNGPPHDRFTARLGIGRPIASLVGLRPPPAFVRVTSAECDASAAARGNPGPNGTIRLNDGPPPRRNRGTCCPFCFEPRSPPRACPSSGRAPPSGLSIA</sequence>
<evidence type="ECO:0000256" key="1">
    <source>
        <dbReference type="SAM" id="MobiDB-lite"/>
    </source>
</evidence>
<evidence type="ECO:0000313" key="2">
    <source>
        <dbReference type="EMBL" id="BES92390.1"/>
    </source>
</evidence>
<protein>
    <submittedName>
        <fullName evidence="2">Uncharacterized protein</fullName>
    </submittedName>
</protein>
<keyword evidence="3" id="KW-1185">Reference proteome</keyword>
<gene>
    <name evidence="2" type="ORF">NTJ_05199</name>
</gene>
<reference evidence="2 3" key="1">
    <citation type="submission" date="2023-09" db="EMBL/GenBank/DDBJ databases">
        <title>Nesidiocoris tenuis whole genome shotgun sequence.</title>
        <authorList>
            <person name="Shibata T."/>
            <person name="Shimoda M."/>
            <person name="Kobayashi T."/>
            <person name="Uehara T."/>
        </authorList>
    </citation>
    <scope>NUCLEOTIDE SEQUENCE [LARGE SCALE GENOMIC DNA]</scope>
    <source>
        <strain evidence="2 3">Japan</strain>
    </source>
</reference>
<accession>A0ABN7AJF6</accession>